<keyword evidence="1" id="KW-0812">Transmembrane</keyword>
<keyword evidence="3" id="KW-1185">Reference proteome</keyword>
<organism evidence="2 3">
    <name type="scientific">Strongylus vulgaris</name>
    <name type="common">Blood worm</name>
    <dbReference type="NCBI Taxonomy" id="40348"/>
    <lineage>
        <taxon>Eukaryota</taxon>
        <taxon>Metazoa</taxon>
        <taxon>Ecdysozoa</taxon>
        <taxon>Nematoda</taxon>
        <taxon>Chromadorea</taxon>
        <taxon>Rhabditida</taxon>
        <taxon>Rhabditina</taxon>
        <taxon>Rhabditomorpha</taxon>
        <taxon>Strongyloidea</taxon>
        <taxon>Strongylidae</taxon>
        <taxon>Strongylus</taxon>
    </lineage>
</organism>
<proteinExistence type="predicted"/>
<dbReference type="InterPro" id="IPR019422">
    <property type="entry name" value="7TM_GPCR_serpentine_rcpt_Srh"/>
</dbReference>
<evidence type="ECO:0000313" key="2">
    <source>
        <dbReference type="EMBL" id="VDM79804.1"/>
    </source>
</evidence>
<dbReference type="Pfam" id="PF10318">
    <property type="entry name" value="7TM_GPCR_Srh"/>
    <property type="match status" value="2"/>
</dbReference>
<dbReference type="EMBL" id="UYYB01106412">
    <property type="protein sequence ID" value="VDM79804.1"/>
    <property type="molecule type" value="Genomic_DNA"/>
</dbReference>
<protein>
    <submittedName>
        <fullName evidence="2">Uncharacterized protein</fullName>
    </submittedName>
</protein>
<feature type="transmembrane region" description="Helical" evidence="1">
    <location>
        <begin position="94"/>
        <end position="116"/>
    </location>
</feature>
<evidence type="ECO:0000313" key="3">
    <source>
        <dbReference type="Proteomes" id="UP000270094"/>
    </source>
</evidence>
<dbReference type="OrthoDB" id="5874478at2759"/>
<feature type="transmembrane region" description="Helical" evidence="1">
    <location>
        <begin position="192"/>
        <end position="219"/>
    </location>
</feature>
<dbReference type="PANTHER" id="PTHR22941:SF26">
    <property type="entry name" value="SERPENTINE RECEPTOR, CLASS H"/>
    <property type="match status" value="1"/>
</dbReference>
<feature type="transmembrane region" description="Helical" evidence="1">
    <location>
        <begin position="128"/>
        <end position="149"/>
    </location>
</feature>
<accession>A0A3P7JMG4</accession>
<sequence length="331" mass="37466">MGSYKWWLLAYQLSSSIFDFSFNVIVMPVIFFPIPMGYADSAFANWVTLSADAALFIFAISFVFIAVSTLNLFIYRCHAIIPQGYFLKTDTRGLVINGVVLFLIYFVPVIATLANISPDQDEAKKWALKVRLVINGVVLFLVYFVPVIATLANISPDQEEAKKWALKEYSCARSAIDAPRLHIYTLDKIYNAIYAVTVLASFSGFVGSMTIALSFYFLAKASAMSQKTKRMQKRFLIALCIQILIPLFTLLIPITIMLWGRYFRGTTYFWNIHGVIKFWNTQNMYSNRGAEYSLESESNMHSNLKQIIVPYGIDTILTSTKSSSSIEIDSM</sequence>
<gene>
    <name evidence="2" type="ORF">SVUK_LOCUS14802</name>
</gene>
<dbReference type="PANTHER" id="PTHR22941">
    <property type="entry name" value="SERPENTINE RECEPTOR"/>
    <property type="match status" value="1"/>
</dbReference>
<evidence type="ECO:0000256" key="1">
    <source>
        <dbReference type="SAM" id="Phobius"/>
    </source>
</evidence>
<dbReference type="AlphaFoldDB" id="A0A3P7JMG4"/>
<feature type="transmembrane region" description="Helical" evidence="1">
    <location>
        <begin position="51"/>
        <end position="74"/>
    </location>
</feature>
<dbReference type="InterPro" id="IPR053220">
    <property type="entry name" value="Nematode_rcpt-like_serp_H"/>
</dbReference>
<keyword evidence="1" id="KW-0472">Membrane</keyword>
<feature type="transmembrane region" description="Helical" evidence="1">
    <location>
        <begin position="235"/>
        <end position="260"/>
    </location>
</feature>
<name>A0A3P7JMG4_STRVU</name>
<keyword evidence="1" id="KW-1133">Transmembrane helix</keyword>
<feature type="transmembrane region" description="Helical" evidence="1">
    <location>
        <begin position="20"/>
        <end position="39"/>
    </location>
</feature>
<reference evidence="2 3" key="1">
    <citation type="submission" date="2018-11" db="EMBL/GenBank/DDBJ databases">
        <authorList>
            <consortium name="Pathogen Informatics"/>
        </authorList>
    </citation>
    <scope>NUCLEOTIDE SEQUENCE [LARGE SCALE GENOMIC DNA]</scope>
</reference>
<dbReference type="Proteomes" id="UP000270094">
    <property type="component" value="Unassembled WGS sequence"/>
</dbReference>